<feature type="domain" description="Trypanosome variant surface glycoprotein B-type N-terminal" evidence="12">
    <location>
        <begin position="10"/>
        <end position="365"/>
    </location>
</feature>
<comment type="subcellular location">
    <subcellularLocation>
        <location evidence="2">Cell membrane</location>
        <topology evidence="2">Lipid-anchor</topology>
        <topology evidence="2">GPI-anchor</topology>
    </subcellularLocation>
</comment>
<accession>M4T0F4</accession>
<evidence type="ECO:0000256" key="6">
    <source>
        <dbReference type="ARBA" id="ARBA00023136"/>
    </source>
</evidence>
<dbReference type="SUPFAM" id="SSF118251">
    <property type="entry name" value="Variant surface glycoprotein MITAT 1.2, VSG 221, C-terminal domain"/>
    <property type="match status" value="1"/>
</dbReference>
<evidence type="ECO:0000256" key="2">
    <source>
        <dbReference type="ARBA" id="ARBA00004609"/>
    </source>
</evidence>
<evidence type="ECO:0000256" key="10">
    <source>
        <dbReference type="SAM" id="MobiDB-lite"/>
    </source>
</evidence>
<keyword evidence="7" id="KW-0325">Glycoprotein</keyword>
<evidence type="ECO:0000259" key="12">
    <source>
        <dbReference type="Pfam" id="PF13206"/>
    </source>
</evidence>
<feature type="signal peptide" evidence="11">
    <location>
        <begin position="1"/>
        <end position="20"/>
    </location>
</feature>
<name>M4T0F4_9TRYP</name>
<keyword evidence="8" id="KW-0449">Lipoprotein</keyword>
<keyword evidence="4" id="KW-0336">GPI-anchor</keyword>
<reference evidence="13" key="1">
    <citation type="submission" date="2013-02" db="EMBL/GenBank/DDBJ databases">
        <authorList>
            <person name="Cross G.A.M."/>
            <person name="Kim H.-S."/>
            <person name="Wickstead B."/>
        </authorList>
    </citation>
    <scope>NUCLEOTIDE SEQUENCE</scope>
    <source>
        <strain evidence="13">Lister 427</strain>
    </source>
</reference>
<dbReference type="VEuPathDB" id="TriTrypDB:Tb1125.9.570"/>
<feature type="region of interest" description="Disordered" evidence="10">
    <location>
        <begin position="380"/>
        <end position="399"/>
    </location>
</feature>
<dbReference type="VEuPathDB" id="TriTrypDB:Tb427_000558600"/>
<dbReference type="GO" id="GO:0005886">
    <property type="term" value="C:plasma membrane"/>
    <property type="evidence" value="ECO:0007669"/>
    <property type="project" value="UniProtKB-SubCell"/>
</dbReference>
<keyword evidence="9" id="KW-0175">Coiled coil</keyword>
<keyword evidence="5 11" id="KW-0732">Signal</keyword>
<dbReference type="GO" id="GO:0098552">
    <property type="term" value="C:side of membrane"/>
    <property type="evidence" value="ECO:0007669"/>
    <property type="project" value="UniProtKB-KW"/>
</dbReference>
<evidence type="ECO:0000256" key="1">
    <source>
        <dbReference type="ARBA" id="ARBA00002523"/>
    </source>
</evidence>
<evidence type="ECO:0000256" key="3">
    <source>
        <dbReference type="ARBA" id="ARBA00022475"/>
    </source>
</evidence>
<dbReference type="Pfam" id="PF13206">
    <property type="entry name" value="VSG_B"/>
    <property type="match status" value="1"/>
</dbReference>
<evidence type="ECO:0000256" key="4">
    <source>
        <dbReference type="ARBA" id="ARBA00022622"/>
    </source>
</evidence>
<keyword evidence="6" id="KW-0472">Membrane</keyword>
<evidence type="ECO:0000256" key="7">
    <source>
        <dbReference type="ARBA" id="ARBA00023180"/>
    </source>
</evidence>
<feature type="region of interest" description="Disordered" evidence="10">
    <location>
        <begin position="74"/>
        <end position="99"/>
    </location>
</feature>
<proteinExistence type="predicted"/>
<sequence>MIRAIATIALLSACAARATAPVDDDNIPTLALLCPALQLADGEITFEPASPTKAADINDLLALNMSLADSTWQAKFKKPKPDKGNSGSTTTNKEATPGTEAEMAAWSTAADAINSKTKLDAVLKPYGYDSTNMSLLATAAQAIKHYTALAFDAQQQLAAATINDKPDTELKQALDKAIYGAAGSYNPAATAEAGLSSKVARQAACVETASTHNPIKTISTIVACVCAVKHDMGSGKAPCGPPGDQNIKWATSTGLPTAETWNKMRTRCPVLTASTITAIKVEAALNTAKQAFYGKGTDLYVGKYDSSGCDGSDNGACIKYSNQATTDIPKFDKAEWVGELTTIITALRARDKATERINALQNQIATAKVLVAAAARHPQSMSDRLTDTGGKTQKPEDDDTIKAAQKEIDCTSLDKETCKPDVGCKYNEKDSKCENDPVKTTTTKTNTNTTGSNSFVINKMPLFLAFLLLKLKNLEFNLEFIILF</sequence>
<evidence type="ECO:0000256" key="9">
    <source>
        <dbReference type="SAM" id="Coils"/>
    </source>
</evidence>
<dbReference type="EMBL" id="KC613730">
    <property type="protein sequence ID" value="AGH61161.1"/>
    <property type="molecule type" value="Genomic_DNA"/>
</dbReference>
<evidence type="ECO:0000256" key="11">
    <source>
        <dbReference type="SAM" id="SignalP"/>
    </source>
</evidence>
<evidence type="ECO:0000256" key="8">
    <source>
        <dbReference type="ARBA" id="ARBA00023288"/>
    </source>
</evidence>
<evidence type="ECO:0000256" key="5">
    <source>
        <dbReference type="ARBA" id="ARBA00022729"/>
    </source>
</evidence>
<organism evidence="13">
    <name type="scientific">Trypanosoma brucei</name>
    <dbReference type="NCBI Taxonomy" id="5691"/>
    <lineage>
        <taxon>Eukaryota</taxon>
        <taxon>Discoba</taxon>
        <taxon>Euglenozoa</taxon>
        <taxon>Kinetoplastea</taxon>
        <taxon>Metakinetoplastina</taxon>
        <taxon>Trypanosomatida</taxon>
        <taxon>Trypanosomatidae</taxon>
        <taxon>Trypanosoma</taxon>
    </lineage>
</organism>
<feature type="coiled-coil region" evidence="9">
    <location>
        <begin position="343"/>
        <end position="370"/>
    </location>
</feature>
<comment type="function">
    <text evidence="1">VSG forms a coat on the surface of the parasite. The trypanosome evades the immune response of the host by expressing a series of antigenically distinct VSGs from an estimated 1000 VSG genes.</text>
</comment>
<dbReference type="InterPro" id="IPR027446">
    <property type="entry name" value="VSG_C_dom_sf"/>
</dbReference>
<keyword evidence="3" id="KW-1003">Cell membrane</keyword>
<dbReference type="VEuPathDB" id="TriTrypDB:Tb927.9.570"/>
<feature type="compositionally biased region" description="Polar residues" evidence="10">
    <location>
        <begin position="85"/>
        <end position="94"/>
    </location>
</feature>
<dbReference type="InterPro" id="IPR025932">
    <property type="entry name" value="Trypano_VSG_B_N_dom"/>
</dbReference>
<reference evidence="13" key="2">
    <citation type="journal article" date="2014" name="Mol. Biochem. Parasitol.">
        <title>Capturing the variant surface glycoprotein repertoire (the VSGnome) of Trypanosoma brucei Lister 427.</title>
        <authorList>
            <person name="Cross G.A."/>
            <person name="Kim H.S."/>
            <person name="Wickstead B."/>
        </authorList>
    </citation>
    <scope>NUCLEOTIDE SEQUENCE</scope>
    <source>
        <strain evidence="13">Lister 427</strain>
    </source>
</reference>
<dbReference type="AlphaFoldDB" id="M4T0F4"/>
<feature type="chain" id="PRO_5004057874" evidence="11">
    <location>
        <begin position="21"/>
        <end position="484"/>
    </location>
</feature>
<evidence type="ECO:0000313" key="13">
    <source>
        <dbReference type="EMBL" id="AGH61161.1"/>
    </source>
</evidence>
<protein>
    <submittedName>
        <fullName evidence="13">Variant surface glycoprotein 603</fullName>
    </submittedName>
</protein>